<protein>
    <recommendedName>
        <fullName evidence="1">DUF6985 domain-containing protein</fullName>
    </recommendedName>
</protein>
<evidence type="ECO:0000313" key="2">
    <source>
        <dbReference type="EMBL" id="MBO9202656.1"/>
    </source>
</evidence>
<comment type="caution">
    <text evidence="2">The sequence shown here is derived from an EMBL/GenBank/DDBJ whole genome shotgun (WGS) entry which is preliminary data.</text>
</comment>
<proteinExistence type="predicted"/>
<accession>A0ABS3YXK7</accession>
<dbReference type="RefSeq" id="WP_209140697.1">
    <property type="nucleotide sequence ID" value="NZ_JAGHKO010000004.1"/>
</dbReference>
<name>A0ABS3YXK7_9BACT</name>
<keyword evidence="3" id="KW-1185">Reference proteome</keyword>
<reference evidence="2 3" key="1">
    <citation type="submission" date="2021-03" db="EMBL/GenBank/DDBJ databases">
        <title>Assistant Professor.</title>
        <authorList>
            <person name="Huq M.A."/>
        </authorList>
    </citation>
    <scope>NUCLEOTIDE SEQUENCE [LARGE SCALE GENOMIC DNA]</scope>
    <source>
        <strain evidence="2 3">MAH-29</strain>
    </source>
</reference>
<dbReference type="Proteomes" id="UP000677244">
    <property type="component" value="Unassembled WGS sequence"/>
</dbReference>
<feature type="domain" description="DUF6985" evidence="1">
    <location>
        <begin position="69"/>
        <end position="181"/>
    </location>
</feature>
<dbReference type="InterPro" id="IPR054254">
    <property type="entry name" value="DUF6985"/>
</dbReference>
<dbReference type="EMBL" id="JAGHKO010000004">
    <property type="protein sequence ID" value="MBO9202656.1"/>
    <property type="molecule type" value="Genomic_DNA"/>
</dbReference>
<organism evidence="2 3">
    <name type="scientific">Niastella soli</name>
    <dbReference type="NCBI Taxonomy" id="2821487"/>
    <lineage>
        <taxon>Bacteria</taxon>
        <taxon>Pseudomonadati</taxon>
        <taxon>Bacteroidota</taxon>
        <taxon>Chitinophagia</taxon>
        <taxon>Chitinophagales</taxon>
        <taxon>Chitinophagaceae</taxon>
        <taxon>Niastella</taxon>
    </lineage>
</organism>
<dbReference type="Pfam" id="PF22481">
    <property type="entry name" value="DUF6985"/>
    <property type="match status" value="1"/>
</dbReference>
<sequence length="218" mass="24884">MENFSDKIPDLFVKKYNRNNYESLSVEGTIVLEAWKGFQSMRGPYGAKDSDEPSDGTARLTVAEYIVEGKVHISEEQVNAYNYITQHQEKIKEAILQALLSEYKNMRVYYDYDEEDELMPAIDNISQFNNLIGLSTVRIIKVSKDDIAYVGYEFGCTWDDSYGLGFMTHKDRVIQVGWASDSFQTFVAEEDLEKNDPQFSKPFLEFPIDEKGDVGAAG</sequence>
<gene>
    <name evidence="2" type="ORF">J7I42_20375</name>
</gene>
<evidence type="ECO:0000259" key="1">
    <source>
        <dbReference type="Pfam" id="PF22481"/>
    </source>
</evidence>
<evidence type="ECO:0000313" key="3">
    <source>
        <dbReference type="Proteomes" id="UP000677244"/>
    </source>
</evidence>